<keyword evidence="4 6" id="KW-1133">Transmembrane helix</keyword>
<proteinExistence type="inferred from homology"/>
<reference evidence="7" key="1">
    <citation type="submission" date="2023-01" db="EMBL/GenBank/DDBJ databases">
        <title>The genome sequence of Kordiimonadaceae bacterium 6D33.</title>
        <authorList>
            <person name="Liu Y."/>
        </authorList>
    </citation>
    <scope>NUCLEOTIDE SEQUENCE</scope>
    <source>
        <strain evidence="7">6D33</strain>
    </source>
</reference>
<dbReference type="GO" id="GO:0016020">
    <property type="term" value="C:membrane"/>
    <property type="evidence" value="ECO:0007669"/>
    <property type="project" value="UniProtKB-SubCell"/>
</dbReference>
<dbReference type="Proteomes" id="UP001217500">
    <property type="component" value="Chromosome"/>
</dbReference>
<comment type="similarity">
    <text evidence="2">Belongs to the TerC family.</text>
</comment>
<comment type="subcellular location">
    <subcellularLocation>
        <location evidence="1">Membrane</location>
        <topology evidence="1">Multi-pass membrane protein</topology>
    </subcellularLocation>
</comment>
<feature type="transmembrane region" description="Helical" evidence="6">
    <location>
        <begin position="12"/>
        <end position="34"/>
    </location>
</feature>
<dbReference type="PANTHER" id="PTHR30238">
    <property type="entry name" value="MEMBRANE BOUND PREDICTED REDOX MODULATOR"/>
    <property type="match status" value="1"/>
</dbReference>
<feature type="transmembrane region" description="Helical" evidence="6">
    <location>
        <begin position="83"/>
        <end position="101"/>
    </location>
</feature>
<sequence length="244" mass="26883">MDFLLDPAVWAAFITLTALEIVLGIDNLIVISILTDRLKPEEQASARKLGLAAALVTRLMLLSLAFFIAQMEAPLFTAFGEEFSWRDLLLIAGGLFLLAKGTLEIHHNIEDKEADERRVRHAAFMAVIFQIAVMDIVFSFDSVMTAVGIADHLSVMVAAILISMIIMVLAVNQVAGFINRHPTVKILGLSYMLLIGLTLIGDGLGQHIPKGYLYFAMAFSFFVEVLNMTARNRKAARDTATEKN</sequence>
<evidence type="ECO:0000256" key="1">
    <source>
        <dbReference type="ARBA" id="ARBA00004141"/>
    </source>
</evidence>
<evidence type="ECO:0000313" key="7">
    <source>
        <dbReference type="EMBL" id="WCL55731.1"/>
    </source>
</evidence>
<feature type="transmembrane region" description="Helical" evidence="6">
    <location>
        <begin position="122"/>
        <end position="140"/>
    </location>
</feature>
<feature type="transmembrane region" description="Helical" evidence="6">
    <location>
        <begin position="152"/>
        <end position="171"/>
    </location>
</feature>
<name>A0AAE9XV24_9PROT</name>
<evidence type="ECO:0000256" key="6">
    <source>
        <dbReference type="SAM" id="Phobius"/>
    </source>
</evidence>
<dbReference type="InterPro" id="IPR005496">
    <property type="entry name" value="Integral_membrane_TerC"/>
</dbReference>
<organism evidence="7 8">
    <name type="scientific">Gimibacter soli</name>
    <dbReference type="NCBI Taxonomy" id="3024400"/>
    <lineage>
        <taxon>Bacteria</taxon>
        <taxon>Pseudomonadati</taxon>
        <taxon>Pseudomonadota</taxon>
        <taxon>Alphaproteobacteria</taxon>
        <taxon>Kordiimonadales</taxon>
        <taxon>Temperatibacteraceae</taxon>
        <taxon>Gimibacter</taxon>
    </lineage>
</organism>
<keyword evidence="5 6" id="KW-0472">Membrane</keyword>
<evidence type="ECO:0000313" key="8">
    <source>
        <dbReference type="Proteomes" id="UP001217500"/>
    </source>
</evidence>
<dbReference type="InterPro" id="IPR036259">
    <property type="entry name" value="MFS_trans_sf"/>
</dbReference>
<feature type="transmembrane region" description="Helical" evidence="6">
    <location>
        <begin position="183"/>
        <end position="200"/>
    </location>
</feature>
<dbReference type="KEGG" id="gso:PH603_08175"/>
<dbReference type="SUPFAM" id="SSF103473">
    <property type="entry name" value="MFS general substrate transporter"/>
    <property type="match status" value="1"/>
</dbReference>
<dbReference type="EMBL" id="CP116805">
    <property type="protein sequence ID" value="WCL55731.1"/>
    <property type="molecule type" value="Genomic_DNA"/>
</dbReference>
<evidence type="ECO:0000256" key="2">
    <source>
        <dbReference type="ARBA" id="ARBA00007511"/>
    </source>
</evidence>
<evidence type="ECO:0000256" key="3">
    <source>
        <dbReference type="ARBA" id="ARBA00022692"/>
    </source>
</evidence>
<feature type="transmembrane region" description="Helical" evidence="6">
    <location>
        <begin position="49"/>
        <end position="71"/>
    </location>
</feature>
<dbReference type="AlphaFoldDB" id="A0AAE9XV24"/>
<dbReference type="Pfam" id="PF03741">
    <property type="entry name" value="TerC"/>
    <property type="match status" value="1"/>
</dbReference>
<keyword evidence="8" id="KW-1185">Reference proteome</keyword>
<dbReference type="RefSeq" id="WP_289505588.1">
    <property type="nucleotide sequence ID" value="NZ_CP116805.1"/>
</dbReference>
<dbReference type="PANTHER" id="PTHR30238:SF4">
    <property type="entry name" value="SLL1022 PROTEIN"/>
    <property type="match status" value="1"/>
</dbReference>
<accession>A0AAE9XV24</accession>
<gene>
    <name evidence="7" type="ORF">PH603_08175</name>
</gene>
<feature type="transmembrane region" description="Helical" evidence="6">
    <location>
        <begin position="212"/>
        <end position="230"/>
    </location>
</feature>
<evidence type="ECO:0000256" key="5">
    <source>
        <dbReference type="ARBA" id="ARBA00023136"/>
    </source>
</evidence>
<evidence type="ECO:0000256" key="4">
    <source>
        <dbReference type="ARBA" id="ARBA00022989"/>
    </source>
</evidence>
<protein>
    <submittedName>
        <fullName evidence="7">TerC family protein</fullName>
    </submittedName>
</protein>
<keyword evidence="3 6" id="KW-0812">Transmembrane</keyword>